<reference evidence="4 6" key="2">
    <citation type="submission" date="2023-07" db="EMBL/GenBank/DDBJ databases">
        <title>A novel proteolytic Acinetobacter species.</title>
        <authorList>
            <person name="Nemec A."/>
            <person name="Radolfova-Krizova L."/>
        </authorList>
    </citation>
    <scope>NUCLEOTIDE SEQUENCE [LARGE SCALE GENOMIC DNA]</scope>
    <source>
        <strain evidence="4 6">NIPH 1865</strain>
    </source>
</reference>
<sequence>MRRTLALMSVLIASTGIFAAEIPVDKQGEQVASASTNSLLEKNKGSLIKQSTKKADIDEEVDAQALKLGGIHRREDARQYLELKNEIEERREQPDNKTKNQKETSNMMTNK</sequence>
<evidence type="ECO:0000256" key="2">
    <source>
        <dbReference type="SAM" id="SignalP"/>
    </source>
</evidence>
<dbReference type="EMBL" id="JAUMJH010000046">
    <property type="protein sequence ID" value="MDO3658665.1"/>
    <property type="molecule type" value="Genomic_DNA"/>
</dbReference>
<evidence type="ECO:0000256" key="1">
    <source>
        <dbReference type="SAM" id="MobiDB-lite"/>
    </source>
</evidence>
<name>R9B902_9GAMM</name>
<dbReference type="OrthoDB" id="6693805at2"/>
<dbReference type="AlphaFoldDB" id="R9B902"/>
<dbReference type="RefSeq" id="WP_016163158.1">
    <property type="nucleotide sequence ID" value="NZ_JAKZGC010000022.1"/>
</dbReference>
<comment type="caution">
    <text evidence="3">The sequence shown here is derived from an EMBL/GenBank/DDBJ whole genome shotgun (WGS) entry which is preliminary data.</text>
</comment>
<dbReference type="PATRIC" id="fig|1217699.3.peg.1334"/>
<gene>
    <name evidence="3" type="ORF">F896_01381</name>
    <name evidence="4" type="ORF">Q3V53_15980</name>
</gene>
<keyword evidence="2" id="KW-0732">Signal</keyword>
<evidence type="ECO:0000313" key="4">
    <source>
        <dbReference type="EMBL" id="MDO3658665.1"/>
    </source>
</evidence>
<feature type="chain" id="PRO_5004471088" evidence="2">
    <location>
        <begin position="20"/>
        <end position="111"/>
    </location>
</feature>
<feature type="signal peptide" evidence="2">
    <location>
        <begin position="1"/>
        <end position="19"/>
    </location>
</feature>
<dbReference type="HOGENOM" id="CLU_2178139_0_0_6"/>
<dbReference type="EMBL" id="AQFL01000009">
    <property type="protein sequence ID" value="EOR08851.1"/>
    <property type="molecule type" value="Genomic_DNA"/>
</dbReference>
<dbReference type="Proteomes" id="UP000016203">
    <property type="component" value="Unassembled WGS sequence"/>
</dbReference>
<accession>R9B902</accession>
<protein>
    <submittedName>
        <fullName evidence="3">Uncharacterized protein</fullName>
    </submittedName>
</protein>
<feature type="region of interest" description="Disordered" evidence="1">
    <location>
        <begin position="82"/>
        <end position="111"/>
    </location>
</feature>
<evidence type="ECO:0000313" key="5">
    <source>
        <dbReference type="Proteomes" id="UP000016203"/>
    </source>
</evidence>
<evidence type="ECO:0000313" key="6">
    <source>
        <dbReference type="Proteomes" id="UP001168902"/>
    </source>
</evidence>
<reference evidence="3 5" key="1">
    <citation type="submission" date="2013-03" db="EMBL/GenBank/DDBJ databases">
        <title>The Genome Sequence of Acinetobacter sp. CIP 110321.</title>
        <authorList>
            <consortium name="The Broad Institute Genome Sequencing Platform"/>
            <consortium name="The Broad Institute Genome Sequencing Center for Infectious Disease"/>
            <person name="Cerqueira G."/>
            <person name="Feldgarden M."/>
            <person name="Courvalin P."/>
            <person name="Perichon B."/>
            <person name="Grillot-Courvalin C."/>
            <person name="Clermont D."/>
            <person name="Rocha E."/>
            <person name="Yoon E.-J."/>
            <person name="Nemec A."/>
            <person name="Walker B."/>
            <person name="Young S.K."/>
            <person name="Zeng Q."/>
            <person name="Gargeya S."/>
            <person name="Fitzgerald M."/>
            <person name="Haas B."/>
            <person name="Abouelleil A."/>
            <person name="Alvarado L."/>
            <person name="Arachchi H.M."/>
            <person name="Berlin A.M."/>
            <person name="Chapman S.B."/>
            <person name="Dewar J."/>
            <person name="Goldberg J."/>
            <person name="Griggs A."/>
            <person name="Gujja S."/>
            <person name="Hansen M."/>
            <person name="Howarth C."/>
            <person name="Imamovic A."/>
            <person name="Larimer J."/>
            <person name="McCowan C."/>
            <person name="Murphy C."/>
            <person name="Neiman D."/>
            <person name="Pearson M."/>
            <person name="Priest M."/>
            <person name="Roberts A."/>
            <person name="Saif S."/>
            <person name="Shea T."/>
            <person name="Sisk P."/>
            <person name="Sykes S."/>
            <person name="Wortman J."/>
            <person name="Nusbaum C."/>
            <person name="Birren B."/>
        </authorList>
    </citation>
    <scope>NUCLEOTIDE SEQUENCE [LARGE SCALE GENOMIC DNA]</scope>
    <source>
        <strain evidence="3 5">CIP 110321</strain>
    </source>
</reference>
<evidence type="ECO:0000313" key="3">
    <source>
        <dbReference type="EMBL" id="EOR08851.1"/>
    </source>
</evidence>
<organism evidence="3 5">
    <name type="scientific">Acinetobacter genomosp. 15BJ</name>
    <dbReference type="NCBI Taxonomy" id="106651"/>
    <lineage>
        <taxon>Bacteria</taxon>
        <taxon>Pseudomonadati</taxon>
        <taxon>Pseudomonadota</taxon>
        <taxon>Gammaproteobacteria</taxon>
        <taxon>Moraxellales</taxon>
        <taxon>Moraxellaceae</taxon>
        <taxon>Acinetobacter</taxon>
    </lineage>
</organism>
<feature type="compositionally biased region" description="Basic and acidic residues" evidence="1">
    <location>
        <begin position="82"/>
        <end position="102"/>
    </location>
</feature>
<keyword evidence="6" id="KW-1185">Reference proteome</keyword>
<proteinExistence type="predicted"/>
<dbReference type="Proteomes" id="UP001168902">
    <property type="component" value="Unassembled WGS sequence"/>
</dbReference>